<evidence type="ECO:0000259" key="2">
    <source>
        <dbReference type="Pfam" id="PF00144"/>
    </source>
</evidence>
<sequence>MSWLCLQFNRFSAKCKDCRTMIARYSSLWTLPTRCSQLSKQQRISVLLRLQHIIFFNPSPQLTFRIHSRFWAVGVGAGIVLALGLKYHTDLVNEVWCENLQHSEKYGAAIQVSRDLVQRIKDEVGAPGLVVGVSVDGNQVWCEGLGYADLENRVSCGPETVLRIASISKPLTTAAVARLWEEGKLDLDAPVQKYVPEFPKKQFEGEDVTITTRMILSHLSGIRHYEKDAKKVREDREKAKQPLKLPGKDDNNSDNKENIKMEGNSTKSKKTEQGLKKNEFTQKEYYLKDTFDSVIHALDLFKDDDLVFKPGTTFLYSTHAFTLLSAVVERAAGQQFLDHMMTMFRQLGMLNTVPDKNDPIIYNRSRFYHFNKKGRIVNCPYVDNSYKWAGGGFLSTVGDLLLFGNALYSYQVAYLKDSTDLLPGFLKPETAKALWAPVDKTEAPWDKDGLYSQGWLVVEKEQKYGQCRSRRHYVSHTGGAVGASSVILVLPSETSHHPQGKTASLPQGIVVTIITNMQSVGLNSTALKIAHEFDKAKG</sequence>
<name>A0ABD0W9P1_UMBPY</name>
<reference evidence="3 4" key="1">
    <citation type="submission" date="2024-06" db="EMBL/GenBank/DDBJ databases">
        <authorList>
            <person name="Pan Q."/>
            <person name="Wen M."/>
            <person name="Jouanno E."/>
            <person name="Zahm M."/>
            <person name="Klopp C."/>
            <person name="Cabau C."/>
            <person name="Louis A."/>
            <person name="Berthelot C."/>
            <person name="Parey E."/>
            <person name="Roest Crollius H."/>
            <person name="Montfort J."/>
            <person name="Robinson-Rechavi M."/>
            <person name="Bouchez O."/>
            <person name="Lampietro C."/>
            <person name="Lopez Roques C."/>
            <person name="Donnadieu C."/>
            <person name="Postlethwait J."/>
            <person name="Bobe J."/>
            <person name="Verreycken H."/>
            <person name="Guiguen Y."/>
        </authorList>
    </citation>
    <scope>NUCLEOTIDE SEQUENCE [LARGE SCALE GENOMIC DNA]</scope>
    <source>
        <strain evidence="3">Up_M1</strain>
        <tissue evidence="3">Testis</tissue>
    </source>
</reference>
<evidence type="ECO:0000256" key="1">
    <source>
        <dbReference type="SAM" id="MobiDB-lite"/>
    </source>
</evidence>
<gene>
    <name evidence="3" type="ORF">UPYG_G00264760</name>
</gene>
<feature type="compositionally biased region" description="Basic and acidic residues" evidence="1">
    <location>
        <begin position="227"/>
        <end position="260"/>
    </location>
</feature>
<proteinExistence type="predicted"/>
<dbReference type="Proteomes" id="UP001557470">
    <property type="component" value="Unassembled WGS sequence"/>
</dbReference>
<dbReference type="InterPro" id="IPR012338">
    <property type="entry name" value="Beta-lactam/transpept-like"/>
</dbReference>
<feature type="domain" description="Beta-lactamase-related" evidence="2">
    <location>
        <begin position="115"/>
        <end position="518"/>
    </location>
</feature>
<dbReference type="PANTHER" id="PTHR46520">
    <property type="entry name" value="SERINE BETA-LACTAMASE-LIKE PROTEIN LACTB, MITOCHONDRIAL"/>
    <property type="match status" value="1"/>
</dbReference>
<protein>
    <recommendedName>
        <fullName evidence="2">Beta-lactamase-related domain-containing protein</fullName>
    </recommendedName>
</protein>
<dbReference type="EMBL" id="JAGEUA010000008">
    <property type="protein sequence ID" value="KAL0968279.1"/>
    <property type="molecule type" value="Genomic_DNA"/>
</dbReference>
<keyword evidence="4" id="KW-1185">Reference proteome</keyword>
<evidence type="ECO:0000313" key="3">
    <source>
        <dbReference type="EMBL" id="KAL0968279.1"/>
    </source>
</evidence>
<dbReference type="Pfam" id="PF00144">
    <property type="entry name" value="Beta-lactamase"/>
    <property type="match status" value="1"/>
</dbReference>
<organism evidence="3 4">
    <name type="scientific">Umbra pygmaea</name>
    <name type="common">Eastern mudminnow</name>
    <dbReference type="NCBI Taxonomy" id="75934"/>
    <lineage>
        <taxon>Eukaryota</taxon>
        <taxon>Metazoa</taxon>
        <taxon>Chordata</taxon>
        <taxon>Craniata</taxon>
        <taxon>Vertebrata</taxon>
        <taxon>Euteleostomi</taxon>
        <taxon>Actinopterygii</taxon>
        <taxon>Neopterygii</taxon>
        <taxon>Teleostei</taxon>
        <taxon>Protacanthopterygii</taxon>
        <taxon>Esociformes</taxon>
        <taxon>Umbridae</taxon>
        <taxon>Umbra</taxon>
    </lineage>
</organism>
<dbReference type="InterPro" id="IPR001466">
    <property type="entry name" value="Beta-lactam-related"/>
</dbReference>
<evidence type="ECO:0000313" key="4">
    <source>
        <dbReference type="Proteomes" id="UP001557470"/>
    </source>
</evidence>
<dbReference type="InterPro" id="IPR052794">
    <property type="entry name" value="Mito_Ser_Protease_LACTB"/>
</dbReference>
<dbReference type="SUPFAM" id="SSF56601">
    <property type="entry name" value="beta-lactamase/transpeptidase-like"/>
    <property type="match status" value="1"/>
</dbReference>
<dbReference type="AlphaFoldDB" id="A0ABD0W9P1"/>
<comment type="caution">
    <text evidence="3">The sequence shown here is derived from an EMBL/GenBank/DDBJ whole genome shotgun (WGS) entry which is preliminary data.</text>
</comment>
<dbReference type="PANTHER" id="PTHR46520:SF1">
    <property type="entry name" value="SERINE BETA-LACTAMASE-LIKE PROTEIN LACTB, MITOCHONDRIAL"/>
    <property type="match status" value="1"/>
</dbReference>
<accession>A0ABD0W9P1</accession>
<feature type="region of interest" description="Disordered" evidence="1">
    <location>
        <begin position="227"/>
        <end position="275"/>
    </location>
</feature>
<dbReference type="Gene3D" id="3.40.710.10">
    <property type="entry name" value="DD-peptidase/beta-lactamase superfamily"/>
    <property type="match status" value="2"/>
</dbReference>